<accession>A0ABN3QVC2</accession>
<evidence type="ECO:0000256" key="1">
    <source>
        <dbReference type="PROSITE-ProRule" id="PRU00409"/>
    </source>
</evidence>
<evidence type="ECO:0000313" key="4">
    <source>
        <dbReference type="Proteomes" id="UP001501509"/>
    </source>
</evidence>
<dbReference type="RefSeq" id="WP_344548720.1">
    <property type="nucleotide sequence ID" value="NZ_BAAATD010000020.1"/>
</dbReference>
<dbReference type="SUPFAM" id="SSF56059">
    <property type="entry name" value="Glutathione synthetase ATP-binding domain-like"/>
    <property type="match status" value="1"/>
</dbReference>
<protein>
    <submittedName>
        <fullName evidence="3">ATP-grasp ribosomal peptide maturase</fullName>
    </submittedName>
</protein>
<dbReference type="Proteomes" id="UP001501509">
    <property type="component" value="Unassembled WGS sequence"/>
</dbReference>
<gene>
    <name evidence="3" type="primary">tgmB</name>
    <name evidence="3" type="ORF">GCM10010411_89310</name>
</gene>
<dbReference type="InterPro" id="IPR026449">
    <property type="entry name" value="GRASP_SAV_5884"/>
</dbReference>
<dbReference type="PANTHER" id="PTHR21621">
    <property type="entry name" value="RIBOSOMAL PROTEIN S6 MODIFICATION PROTEIN"/>
    <property type="match status" value="1"/>
</dbReference>
<proteinExistence type="predicted"/>
<comment type="caution">
    <text evidence="3">The sequence shown here is derived from an EMBL/GenBank/DDBJ whole genome shotgun (WGS) entry which is preliminary data.</text>
</comment>
<keyword evidence="1" id="KW-0547">Nucleotide-binding</keyword>
<dbReference type="Gene3D" id="3.30.470.20">
    <property type="entry name" value="ATP-grasp fold, B domain"/>
    <property type="match status" value="1"/>
</dbReference>
<organism evidence="3 4">
    <name type="scientific">Actinomadura fulvescens</name>
    <dbReference type="NCBI Taxonomy" id="46160"/>
    <lineage>
        <taxon>Bacteria</taxon>
        <taxon>Bacillati</taxon>
        <taxon>Actinomycetota</taxon>
        <taxon>Actinomycetes</taxon>
        <taxon>Streptosporangiales</taxon>
        <taxon>Thermomonosporaceae</taxon>
        <taxon>Actinomadura</taxon>
    </lineage>
</organism>
<dbReference type="Pfam" id="PF21068">
    <property type="entry name" value="ATPgraspMvdD"/>
    <property type="match status" value="1"/>
</dbReference>
<dbReference type="PANTHER" id="PTHR21621:SF0">
    <property type="entry name" value="BETA-CITRYLGLUTAMATE SYNTHASE B-RELATED"/>
    <property type="match status" value="1"/>
</dbReference>
<reference evidence="3 4" key="1">
    <citation type="journal article" date="2019" name="Int. J. Syst. Evol. Microbiol.">
        <title>The Global Catalogue of Microorganisms (GCM) 10K type strain sequencing project: providing services to taxonomists for standard genome sequencing and annotation.</title>
        <authorList>
            <consortium name="The Broad Institute Genomics Platform"/>
            <consortium name="The Broad Institute Genome Sequencing Center for Infectious Disease"/>
            <person name="Wu L."/>
            <person name="Ma J."/>
        </authorList>
    </citation>
    <scope>NUCLEOTIDE SEQUENCE [LARGE SCALE GENOMIC DNA]</scope>
    <source>
        <strain evidence="3 4">JCM 6833</strain>
    </source>
</reference>
<keyword evidence="4" id="KW-1185">Reference proteome</keyword>
<dbReference type="EMBL" id="BAAATD010000020">
    <property type="protein sequence ID" value="GAA2636252.1"/>
    <property type="molecule type" value="Genomic_DNA"/>
</dbReference>
<dbReference type="InterPro" id="IPR048936">
    <property type="entry name" value="MvdD-like_ATPgrasp"/>
</dbReference>
<dbReference type="InterPro" id="IPR011761">
    <property type="entry name" value="ATP-grasp"/>
</dbReference>
<keyword evidence="1" id="KW-0067">ATP-binding</keyword>
<name>A0ABN3QVC2_9ACTN</name>
<evidence type="ECO:0000313" key="3">
    <source>
        <dbReference type="EMBL" id="GAA2636252.1"/>
    </source>
</evidence>
<feature type="domain" description="ATP-grasp" evidence="2">
    <location>
        <begin position="132"/>
        <end position="313"/>
    </location>
</feature>
<sequence>MTKPRPVLIVTQPDDVTADIVVTELNRRGVPLLRFDTADFPHALSLSAKIDGDGLRGIMTTASRQVELGAVRSLYYRRPRGFTLPGLDEQDARFAALQARYGLGGVLASLPDCLYVNHPHAIADAEFKPAQLAVAADVGFTIPPTLITNNLDQAWTFAAEHGPIIYKPLRGSPYREGGVARTIWVTEVEPAELDESVEATAHLFQSRVPAVGHLRVAAIGDHVFCVRIDSGDLLDWRQNYDALTYTATDPPPGMTEPIAAYLNRFGLVFGAFDLVLRPDGEAVFLECNPNGQWAWLEDETGLPMTSALADLLERGTA</sequence>
<evidence type="ECO:0000259" key="2">
    <source>
        <dbReference type="PROSITE" id="PS50975"/>
    </source>
</evidence>
<dbReference type="NCBIfam" id="TIGR04187">
    <property type="entry name" value="GRASP_SAV_5884"/>
    <property type="match status" value="1"/>
</dbReference>
<dbReference type="PROSITE" id="PS50975">
    <property type="entry name" value="ATP_GRASP"/>
    <property type="match status" value="1"/>
</dbReference>